<accession>A0A1N6Q507</accession>
<protein>
    <submittedName>
        <fullName evidence="3">MFS family permease</fullName>
    </submittedName>
</protein>
<keyword evidence="1" id="KW-1133">Transmembrane helix</keyword>
<gene>
    <name evidence="3" type="ORF">HDF22_000436</name>
    <name evidence="2" type="ORF">HDF23_000075</name>
</gene>
<dbReference type="Proteomes" id="UP000541583">
    <property type="component" value="Unassembled WGS sequence"/>
</dbReference>
<feature type="transmembrane region" description="Helical" evidence="1">
    <location>
        <begin position="226"/>
        <end position="250"/>
    </location>
</feature>
<dbReference type="EMBL" id="JACHCA010000001">
    <property type="protein sequence ID" value="MBB6126335.1"/>
    <property type="molecule type" value="Genomic_DNA"/>
</dbReference>
<feature type="transmembrane region" description="Helical" evidence="1">
    <location>
        <begin position="100"/>
        <end position="128"/>
    </location>
</feature>
<dbReference type="AlphaFoldDB" id="A0A1N6Q507"/>
<dbReference type="EMBL" id="JACHCB010000001">
    <property type="protein sequence ID" value="MBB6107345.1"/>
    <property type="molecule type" value="Genomic_DNA"/>
</dbReference>
<comment type="caution">
    <text evidence="3">The sequence shown here is derived from an EMBL/GenBank/DDBJ whole genome shotgun (WGS) entry which is preliminary data.</text>
</comment>
<dbReference type="STRING" id="354630.SAMN05421821_101731"/>
<name>A0A1N6Q507_9SPHI</name>
<dbReference type="RefSeq" id="WP_076370428.1">
    <property type="nucleotide sequence ID" value="NZ_FTMG01000001.1"/>
</dbReference>
<evidence type="ECO:0000313" key="5">
    <source>
        <dbReference type="Proteomes" id="UP000548326"/>
    </source>
</evidence>
<feature type="transmembrane region" description="Helical" evidence="1">
    <location>
        <begin position="184"/>
        <end position="206"/>
    </location>
</feature>
<keyword evidence="1" id="KW-0472">Membrane</keyword>
<evidence type="ECO:0000313" key="2">
    <source>
        <dbReference type="EMBL" id="MBB6107345.1"/>
    </source>
</evidence>
<proteinExistence type="predicted"/>
<keyword evidence="1" id="KW-0812">Transmembrane</keyword>
<feature type="transmembrane region" description="Helical" evidence="1">
    <location>
        <begin position="25"/>
        <end position="47"/>
    </location>
</feature>
<reference evidence="4 5" key="1">
    <citation type="submission" date="2020-08" db="EMBL/GenBank/DDBJ databases">
        <title>Genomic Encyclopedia of Type Strains, Phase IV (KMG-V): Genome sequencing to study the core and pangenomes of soil and plant-associated prokaryotes.</title>
        <authorList>
            <person name="Whitman W."/>
        </authorList>
    </citation>
    <scope>NUCLEOTIDE SEQUENCE [LARGE SCALE GENOMIC DNA]</scope>
    <source>
        <strain evidence="2 4">ANJLi2</strain>
        <strain evidence="3 5">MP601</strain>
    </source>
</reference>
<keyword evidence="4" id="KW-1185">Reference proteome</keyword>
<evidence type="ECO:0000313" key="3">
    <source>
        <dbReference type="EMBL" id="MBB6126335.1"/>
    </source>
</evidence>
<evidence type="ECO:0000313" key="4">
    <source>
        <dbReference type="Proteomes" id="UP000541583"/>
    </source>
</evidence>
<organism evidence="3 5">
    <name type="scientific">Mucilaginibacter lappiensis</name>
    <dbReference type="NCBI Taxonomy" id="354630"/>
    <lineage>
        <taxon>Bacteria</taxon>
        <taxon>Pseudomonadati</taxon>
        <taxon>Bacteroidota</taxon>
        <taxon>Sphingobacteriia</taxon>
        <taxon>Sphingobacteriales</taxon>
        <taxon>Sphingobacteriaceae</taxon>
        <taxon>Mucilaginibacter</taxon>
    </lineage>
</organism>
<sequence>MNNIFKPERFSRLFMKFTAEQYKSYLLSLGVLMGILILGGTFMVYMMNVHMEPTIQMIFLSWVVFFSGSVFTSMIFSPLGEPKKAISVLTLPATHFEKFLVAWIYSFVIFLAVVIACFYLVVLFLLNIRHFPGPQEEVFNLFHNINGFNGSVFFVVVSLYALFHSIAFYGAICFKKLHFVKTALIFFLGIAVLIIVNNIYTGWLIHRDIIQAVPFTFLGFLEKGQPVFLNVISFVWVGQLVFLILALMLWTAAYFRLKEKQV</sequence>
<dbReference type="Proteomes" id="UP000548326">
    <property type="component" value="Unassembled WGS sequence"/>
</dbReference>
<feature type="transmembrane region" description="Helical" evidence="1">
    <location>
        <begin position="59"/>
        <end position="79"/>
    </location>
</feature>
<dbReference type="OrthoDB" id="1523880at2"/>
<evidence type="ECO:0000256" key="1">
    <source>
        <dbReference type="SAM" id="Phobius"/>
    </source>
</evidence>
<feature type="transmembrane region" description="Helical" evidence="1">
    <location>
        <begin position="148"/>
        <end position="172"/>
    </location>
</feature>